<dbReference type="Proteomes" id="UP000281594">
    <property type="component" value="Unassembled WGS sequence"/>
</dbReference>
<comment type="caution">
    <text evidence="1">The sequence shown here is derived from an EMBL/GenBank/DDBJ whole genome shotgun (WGS) entry which is preliminary data.</text>
</comment>
<evidence type="ECO:0000313" key="1">
    <source>
        <dbReference type="EMBL" id="RLV71700.1"/>
    </source>
</evidence>
<evidence type="ECO:0000313" key="2">
    <source>
        <dbReference type="Proteomes" id="UP000281594"/>
    </source>
</evidence>
<dbReference type="EMBL" id="QYCY01000004">
    <property type="protein sequence ID" value="RLV71700.1"/>
    <property type="molecule type" value="Genomic_DNA"/>
</dbReference>
<dbReference type="AlphaFoldDB" id="A0A3L8QWK2"/>
<protein>
    <submittedName>
        <fullName evidence="1">Uncharacterized protein</fullName>
    </submittedName>
</protein>
<gene>
    <name evidence="1" type="ORF">D3C57_144275</name>
</gene>
<proteinExistence type="predicted"/>
<accession>A0A3L8QWK2</accession>
<organism evidence="1 2">
    <name type="scientific">Streptomyces rapamycinicus (strain ATCC 29253 / DSM 41530 / NRRL 5491 / AYB-994)</name>
    <name type="common">Streptomyces hygroscopicus (strain ATCC 29253)</name>
    <dbReference type="NCBI Taxonomy" id="1343740"/>
    <lineage>
        <taxon>Bacteria</taxon>
        <taxon>Bacillati</taxon>
        <taxon>Actinomycetota</taxon>
        <taxon>Actinomycetes</taxon>
        <taxon>Kitasatosporales</taxon>
        <taxon>Streptomycetaceae</taxon>
        <taxon>Streptomyces</taxon>
        <taxon>Streptomyces violaceusniger group</taxon>
    </lineage>
</organism>
<sequence length="60" mass="6543">MVEVLARHADAASPGPSEFSAYLRLVEAGLERRGSREPCTFAVARWITLALTLDDLRISG</sequence>
<name>A0A3L8QWK2_STRRN</name>
<reference evidence="1 2" key="1">
    <citation type="journal article" date="2018" name="J. Biol. Chem.">
        <title>Discovery of the actinoplanic acid pathway in Streptomyces rapamycinicus reveals a genetically conserved synergism with rapamycin.</title>
        <authorList>
            <person name="Mrak P."/>
            <person name="Krastel P."/>
            <person name="Pivk Lukancic P."/>
            <person name="Tao J."/>
            <person name="Pistorius D."/>
            <person name="Moore C.M."/>
        </authorList>
    </citation>
    <scope>NUCLEOTIDE SEQUENCE [LARGE SCALE GENOMIC DNA]</scope>
    <source>
        <strain evidence="1 2">NRRL 5491</strain>
    </source>
</reference>